<dbReference type="AlphaFoldDB" id="A0A0F8Z0C9"/>
<reference evidence="1" key="1">
    <citation type="journal article" date="2015" name="Nature">
        <title>Complex archaea that bridge the gap between prokaryotes and eukaryotes.</title>
        <authorList>
            <person name="Spang A."/>
            <person name="Saw J.H."/>
            <person name="Jorgensen S.L."/>
            <person name="Zaremba-Niedzwiedzka K."/>
            <person name="Martijn J."/>
            <person name="Lind A.E."/>
            <person name="van Eijk R."/>
            <person name="Schleper C."/>
            <person name="Guy L."/>
            <person name="Ettema T.J."/>
        </authorList>
    </citation>
    <scope>NUCLEOTIDE SEQUENCE</scope>
</reference>
<dbReference type="EMBL" id="LAZR01050551">
    <property type="protein sequence ID" value="KKK87103.1"/>
    <property type="molecule type" value="Genomic_DNA"/>
</dbReference>
<proteinExistence type="predicted"/>
<gene>
    <name evidence="1" type="ORF">LCGC14_2756600</name>
</gene>
<accession>A0A0F8Z0C9</accession>
<organism evidence="1">
    <name type="scientific">marine sediment metagenome</name>
    <dbReference type="NCBI Taxonomy" id="412755"/>
    <lineage>
        <taxon>unclassified sequences</taxon>
        <taxon>metagenomes</taxon>
        <taxon>ecological metagenomes</taxon>
    </lineage>
</organism>
<sequence length="266" mass="31583">MIYIIVGQMREFKVNKFITLKLEEEIINEEEDLKDIKTIIYVNGKEFRQCTFLLINIPVDEQTPLDEIDSIDEAEERLGTSLEDDDELFKYNIPPETAFWGHCSNLQAWAENNYDTRLLHRNLAFPMLKELTELGDPTAKRVFKEEIAERFTSCYIPVVDFLLFGGYLDYLLEEELETLFNEIKSRNHLLFSYIEPELLFKGYINYNFTTEEFGKYLTKFLSECEKGKYIPLDIYEEFGIGSEHSIVDWLTENIWMPDLRKRRILK</sequence>
<protein>
    <submittedName>
        <fullName evidence="1">Uncharacterized protein</fullName>
    </submittedName>
</protein>
<comment type="caution">
    <text evidence="1">The sequence shown here is derived from an EMBL/GenBank/DDBJ whole genome shotgun (WGS) entry which is preliminary data.</text>
</comment>
<evidence type="ECO:0000313" key="1">
    <source>
        <dbReference type="EMBL" id="KKK87103.1"/>
    </source>
</evidence>
<name>A0A0F8Z0C9_9ZZZZ</name>